<feature type="transmembrane region" description="Helical" evidence="2">
    <location>
        <begin position="48"/>
        <end position="69"/>
    </location>
</feature>
<evidence type="ECO:0000313" key="4">
    <source>
        <dbReference type="Proteomes" id="UP001501821"/>
    </source>
</evidence>
<dbReference type="RefSeq" id="WP_344776826.1">
    <property type="nucleotide sequence ID" value="NZ_BAABAH010000011.1"/>
</dbReference>
<dbReference type="Proteomes" id="UP001501821">
    <property type="component" value="Unassembled WGS sequence"/>
</dbReference>
<keyword evidence="2" id="KW-1133">Transmembrane helix</keyword>
<keyword evidence="2" id="KW-0472">Membrane</keyword>
<accession>A0ABP7ITK3</accession>
<proteinExistence type="predicted"/>
<gene>
    <name evidence="3" type="ORF">GCM10022242_29880</name>
</gene>
<feature type="region of interest" description="Disordered" evidence="1">
    <location>
        <begin position="75"/>
        <end position="118"/>
    </location>
</feature>
<evidence type="ECO:0000256" key="2">
    <source>
        <dbReference type="SAM" id="Phobius"/>
    </source>
</evidence>
<reference evidence="4" key="1">
    <citation type="journal article" date="2019" name="Int. J. Syst. Evol. Microbiol.">
        <title>The Global Catalogue of Microorganisms (GCM) 10K type strain sequencing project: providing services to taxonomists for standard genome sequencing and annotation.</title>
        <authorList>
            <consortium name="The Broad Institute Genomics Platform"/>
            <consortium name="The Broad Institute Genome Sequencing Center for Infectious Disease"/>
            <person name="Wu L."/>
            <person name="Ma J."/>
        </authorList>
    </citation>
    <scope>NUCLEOTIDE SEQUENCE [LARGE SCALE GENOMIC DNA]</scope>
    <source>
        <strain evidence="4">JCM 16953</strain>
    </source>
</reference>
<dbReference type="EMBL" id="BAABAH010000011">
    <property type="protein sequence ID" value="GAA3826594.1"/>
    <property type="molecule type" value="Genomic_DNA"/>
</dbReference>
<organism evidence="3 4">
    <name type="scientific">Nocardioides panacisoli</name>
    <dbReference type="NCBI Taxonomy" id="627624"/>
    <lineage>
        <taxon>Bacteria</taxon>
        <taxon>Bacillati</taxon>
        <taxon>Actinomycetota</taxon>
        <taxon>Actinomycetes</taxon>
        <taxon>Propionibacteriales</taxon>
        <taxon>Nocardioidaceae</taxon>
        <taxon>Nocardioides</taxon>
    </lineage>
</organism>
<sequence>MTSHAVRRAIAAVSAISAGLVVPVLLAGPASADPPTSWPTAPSVDFLQVLLLFVGIPVLMMIVIGAMVMGPSLARGESLSPHGAEEEAQWLGGPRKAAGELAAPDSEGSQAGGAGGTW</sequence>
<protein>
    <submittedName>
        <fullName evidence="3">Uncharacterized protein</fullName>
    </submittedName>
</protein>
<evidence type="ECO:0000256" key="1">
    <source>
        <dbReference type="SAM" id="MobiDB-lite"/>
    </source>
</evidence>
<name>A0ABP7ITK3_9ACTN</name>
<comment type="caution">
    <text evidence="3">The sequence shown here is derived from an EMBL/GenBank/DDBJ whole genome shotgun (WGS) entry which is preliminary data.</text>
</comment>
<keyword evidence="2" id="KW-0812">Transmembrane</keyword>
<keyword evidence="4" id="KW-1185">Reference proteome</keyword>
<evidence type="ECO:0000313" key="3">
    <source>
        <dbReference type="EMBL" id="GAA3826594.1"/>
    </source>
</evidence>